<dbReference type="SUPFAM" id="SSF46689">
    <property type="entry name" value="Homeodomain-like"/>
    <property type="match status" value="1"/>
</dbReference>
<evidence type="ECO:0000259" key="8">
    <source>
        <dbReference type="PROSITE" id="PS50110"/>
    </source>
</evidence>
<dbReference type="InterPro" id="IPR003593">
    <property type="entry name" value="AAA+_ATPase"/>
</dbReference>
<keyword evidence="2" id="KW-0067">ATP-binding</keyword>
<feature type="domain" description="Sigma-54 factor interaction" evidence="7">
    <location>
        <begin position="154"/>
        <end position="379"/>
    </location>
</feature>
<dbReference type="InterPro" id="IPR011006">
    <property type="entry name" value="CheY-like_superfamily"/>
</dbReference>
<dbReference type="InterPro" id="IPR025944">
    <property type="entry name" value="Sigma_54_int_dom_CS"/>
</dbReference>
<reference evidence="9" key="1">
    <citation type="submission" date="2021-12" db="EMBL/GenBank/DDBJ databases">
        <title>Discovery of the Pendulisporaceae a myxobacterial family with distinct sporulation behavior and unique specialized metabolism.</title>
        <authorList>
            <person name="Garcia R."/>
            <person name="Popoff A."/>
            <person name="Bader C.D."/>
            <person name="Loehr J."/>
            <person name="Walesch S."/>
            <person name="Walt C."/>
            <person name="Boldt J."/>
            <person name="Bunk B."/>
            <person name="Haeckl F.J.F.P.J."/>
            <person name="Gunesch A.P."/>
            <person name="Birkelbach J."/>
            <person name="Nuebel U."/>
            <person name="Pietschmann T."/>
            <person name="Bach T."/>
            <person name="Mueller R."/>
        </authorList>
    </citation>
    <scope>NUCLEOTIDE SEQUENCE</scope>
    <source>
        <strain evidence="9">MSr11367</strain>
    </source>
</reference>
<dbReference type="Pfam" id="PF00158">
    <property type="entry name" value="Sigma54_activat"/>
    <property type="match status" value="1"/>
</dbReference>
<sequence>MGKVLIVDDQQAVRTALEMLFELAGMEFESVSSPEEALVRVQRGGVAVVVQDMNFSHGTTSGEEGVELFRAIRALNPQIPVLLMTAWTCLETAVMLVKEGADDYIEKPWDDRKLTLAVSNLLRLHSLSQQNEALVGAVARARGELGTSFDLCGVVYASRAMHEVVSLAVHTARSDSPVLITGPNGSGKEKLAEIIQQNSARKGKPFVRVNAGALPDSLIEAELFGAEAGAFTGAGKMRIGLFEAADGGTLFLDEIGNLSLAGQIKLLRVLETGDYQRLGSATPRKANVRILSATNADLREAIAQKSFREDLYFRLNVIELRVPPLAERPDDVAALACAILAGRSGGPFELSEDAVRAMHAHAWPGNVRELRNRLERATLVAKGPRLEPPDLALPRAPARIVSGSSSEEGDIPRATLEEVLTRNEGNVSRAASELGLSRQALYRRMERLGLSVQRRLKIP</sequence>
<evidence type="ECO:0000256" key="6">
    <source>
        <dbReference type="PROSITE-ProRule" id="PRU00169"/>
    </source>
</evidence>
<dbReference type="PROSITE" id="PS50110">
    <property type="entry name" value="RESPONSE_REGULATORY"/>
    <property type="match status" value="1"/>
</dbReference>
<accession>A0ABZ2L875</accession>
<evidence type="ECO:0000256" key="1">
    <source>
        <dbReference type="ARBA" id="ARBA00022741"/>
    </source>
</evidence>
<dbReference type="InterPro" id="IPR027417">
    <property type="entry name" value="P-loop_NTPase"/>
</dbReference>
<keyword evidence="10" id="KW-1185">Reference proteome</keyword>
<dbReference type="PROSITE" id="PS50045">
    <property type="entry name" value="SIGMA54_INTERACT_4"/>
    <property type="match status" value="1"/>
</dbReference>
<dbReference type="PRINTS" id="PR01590">
    <property type="entry name" value="HTHFIS"/>
</dbReference>
<dbReference type="SMART" id="SM00382">
    <property type="entry name" value="AAA"/>
    <property type="match status" value="1"/>
</dbReference>
<dbReference type="RefSeq" id="WP_394836625.1">
    <property type="nucleotide sequence ID" value="NZ_CP089929.1"/>
</dbReference>
<evidence type="ECO:0000256" key="2">
    <source>
        <dbReference type="ARBA" id="ARBA00022840"/>
    </source>
</evidence>
<evidence type="ECO:0000313" key="10">
    <source>
        <dbReference type="Proteomes" id="UP001374803"/>
    </source>
</evidence>
<proteinExistence type="predicted"/>
<dbReference type="Gene3D" id="3.40.50.2300">
    <property type="match status" value="1"/>
</dbReference>
<evidence type="ECO:0000256" key="3">
    <source>
        <dbReference type="ARBA" id="ARBA00023015"/>
    </source>
</evidence>
<dbReference type="EMBL" id="CP089983">
    <property type="protein sequence ID" value="WXB06965.1"/>
    <property type="molecule type" value="Genomic_DNA"/>
</dbReference>
<dbReference type="Gene3D" id="1.10.10.60">
    <property type="entry name" value="Homeodomain-like"/>
    <property type="match status" value="1"/>
</dbReference>
<evidence type="ECO:0000256" key="5">
    <source>
        <dbReference type="ARBA" id="ARBA00023163"/>
    </source>
</evidence>
<keyword evidence="6" id="KW-0597">Phosphoprotein</keyword>
<organism evidence="9 10">
    <name type="scientific">Pendulispora rubella</name>
    <dbReference type="NCBI Taxonomy" id="2741070"/>
    <lineage>
        <taxon>Bacteria</taxon>
        <taxon>Pseudomonadati</taxon>
        <taxon>Myxococcota</taxon>
        <taxon>Myxococcia</taxon>
        <taxon>Myxococcales</taxon>
        <taxon>Sorangiineae</taxon>
        <taxon>Pendulisporaceae</taxon>
        <taxon>Pendulispora</taxon>
    </lineage>
</organism>
<feature type="domain" description="Response regulatory" evidence="8">
    <location>
        <begin position="3"/>
        <end position="122"/>
    </location>
</feature>
<keyword evidence="4" id="KW-0238">DNA-binding</keyword>
<dbReference type="Gene3D" id="1.10.8.60">
    <property type="match status" value="1"/>
</dbReference>
<dbReference type="Pfam" id="PF00072">
    <property type="entry name" value="Response_reg"/>
    <property type="match status" value="1"/>
</dbReference>
<keyword evidence="3" id="KW-0805">Transcription regulation</keyword>
<evidence type="ECO:0000256" key="4">
    <source>
        <dbReference type="ARBA" id="ARBA00023125"/>
    </source>
</evidence>
<keyword evidence="5" id="KW-0804">Transcription</keyword>
<dbReference type="InterPro" id="IPR025943">
    <property type="entry name" value="Sigma_54_int_dom_ATP-bd_2"/>
</dbReference>
<evidence type="ECO:0000313" key="9">
    <source>
        <dbReference type="EMBL" id="WXB06965.1"/>
    </source>
</evidence>
<dbReference type="Pfam" id="PF02954">
    <property type="entry name" value="HTH_8"/>
    <property type="match status" value="1"/>
</dbReference>
<dbReference type="PANTHER" id="PTHR32071">
    <property type="entry name" value="TRANSCRIPTIONAL REGULATORY PROTEIN"/>
    <property type="match status" value="1"/>
</dbReference>
<evidence type="ECO:0000259" key="7">
    <source>
        <dbReference type="PROSITE" id="PS50045"/>
    </source>
</evidence>
<dbReference type="InterPro" id="IPR001789">
    <property type="entry name" value="Sig_transdc_resp-reg_receiver"/>
</dbReference>
<dbReference type="SMART" id="SM00448">
    <property type="entry name" value="REC"/>
    <property type="match status" value="1"/>
</dbReference>
<name>A0ABZ2L875_9BACT</name>
<dbReference type="CDD" id="cd00009">
    <property type="entry name" value="AAA"/>
    <property type="match status" value="1"/>
</dbReference>
<dbReference type="Proteomes" id="UP001374803">
    <property type="component" value="Chromosome"/>
</dbReference>
<dbReference type="InterPro" id="IPR009057">
    <property type="entry name" value="Homeodomain-like_sf"/>
</dbReference>
<dbReference type="SUPFAM" id="SSF52172">
    <property type="entry name" value="CheY-like"/>
    <property type="match status" value="1"/>
</dbReference>
<dbReference type="PANTHER" id="PTHR32071:SF86">
    <property type="entry name" value="TWO COMPONENT SIGNAL TRANSDUCTION SYSTEM SIGMA54-DEPENDENT RESPONSE REGULATOR FIS FAMILY"/>
    <property type="match status" value="1"/>
</dbReference>
<dbReference type="InterPro" id="IPR002197">
    <property type="entry name" value="HTH_Fis"/>
</dbReference>
<gene>
    <name evidence="9" type="ORF">LVJ94_06910</name>
</gene>
<dbReference type="Gene3D" id="3.40.50.300">
    <property type="entry name" value="P-loop containing nucleotide triphosphate hydrolases"/>
    <property type="match status" value="1"/>
</dbReference>
<dbReference type="InterPro" id="IPR058031">
    <property type="entry name" value="AAA_lid_NorR"/>
</dbReference>
<dbReference type="SUPFAM" id="SSF52540">
    <property type="entry name" value="P-loop containing nucleoside triphosphate hydrolases"/>
    <property type="match status" value="1"/>
</dbReference>
<dbReference type="Pfam" id="PF25601">
    <property type="entry name" value="AAA_lid_14"/>
    <property type="match status" value="1"/>
</dbReference>
<dbReference type="PROSITE" id="PS00676">
    <property type="entry name" value="SIGMA54_INTERACT_2"/>
    <property type="match status" value="1"/>
</dbReference>
<protein>
    <submittedName>
        <fullName evidence="9">Sigma-54 dependent transcriptional regulator</fullName>
    </submittedName>
</protein>
<dbReference type="InterPro" id="IPR002078">
    <property type="entry name" value="Sigma_54_int"/>
</dbReference>
<keyword evidence="1" id="KW-0547">Nucleotide-binding</keyword>
<feature type="modified residue" description="4-aspartylphosphate" evidence="6">
    <location>
        <position position="52"/>
    </location>
</feature>
<dbReference type="PROSITE" id="PS00688">
    <property type="entry name" value="SIGMA54_INTERACT_3"/>
    <property type="match status" value="1"/>
</dbReference>